<protein>
    <submittedName>
        <fullName evidence="2">Uncharacterized protein</fullName>
    </submittedName>
</protein>
<reference evidence="2 3" key="1">
    <citation type="journal article" date="2015" name="Genome Biol. Evol.">
        <title>Comparative Genomics of a Bacterivorous Green Alga Reveals Evolutionary Causalities and Consequences of Phago-Mixotrophic Mode of Nutrition.</title>
        <authorList>
            <person name="Burns J.A."/>
            <person name="Paasch A."/>
            <person name="Narechania A."/>
            <person name="Kim E."/>
        </authorList>
    </citation>
    <scope>NUCLEOTIDE SEQUENCE [LARGE SCALE GENOMIC DNA]</scope>
    <source>
        <strain evidence="2 3">PLY_AMNH</strain>
    </source>
</reference>
<dbReference type="EMBL" id="LGRX02015903">
    <property type="protein sequence ID" value="KAK3262867.1"/>
    <property type="molecule type" value="Genomic_DNA"/>
</dbReference>
<dbReference type="Proteomes" id="UP001190700">
    <property type="component" value="Unassembled WGS sequence"/>
</dbReference>
<name>A0AAE0FN37_9CHLO</name>
<accession>A0AAE0FN37</accession>
<evidence type="ECO:0000313" key="3">
    <source>
        <dbReference type="Proteomes" id="UP001190700"/>
    </source>
</evidence>
<keyword evidence="3" id="KW-1185">Reference proteome</keyword>
<organism evidence="2 3">
    <name type="scientific">Cymbomonas tetramitiformis</name>
    <dbReference type="NCBI Taxonomy" id="36881"/>
    <lineage>
        <taxon>Eukaryota</taxon>
        <taxon>Viridiplantae</taxon>
        <taxon>Chlorophyta</taxon>
        <taxon>Pyramimonadophyceae</taxon>
        <taxon>Pyramimonadales</taxon>
        <taxon>Pyramimonadaceae</taxon>
        <taxon>Cymbomonas</taxon>
    </lineage>
</organism>
<proteinExistence type="predicted"/>
<evidence type="ECO:0000313" key="2">
    <source>
        <dbReference type="EMBL" id="KAK3262867.1"/>
    </source>
</evidence>
<feature type="region of interest" description="Disordered" evidence="1">
    <location>
        <begin position="111"/>
        <end position="133"/>
    </location>
</feature>
<gene>
    <name evidence="2" type="ORF">CYMTET_28302</name>
</gene>
<dbReference type="AlphaFoldDB" id="A0AAE0FN37"/>
<evidence type="ECO:0000256" key="1">
    <source>
        <dbReference type="SAM" id="MobiDB-lite"/>
    </source>
</evidence>
<sequence>MWQLAWRNSKTGDVLPVELHRAVTLENSRFVPAPWMIPGKIVKFVPNHVWTPAPSEDVPEGSYDREYGMRPPNGYVVVKHYDKEVVEEWGRFCFLNWWEYEDVVASEKECPTKFDPSDVETDGDGSDCSEEDL</sequence>
<feature type="compositionally biased region" description="Acidic residues" evidence="1">
    <location>
        <begin position="117"/>
        <end position="133"/>
    </location>
</feature>
<comment type="caution">
    <text evidence="2">The sequence shown here is derived from an EMBL/GenBank/DDBJ whole genome shotgun (WGS) entry which is preliminary data.</text>
</comment>